<evidence type="ECO:0000256" key="1">
    <source>
        <dbReference type="SAM" id="MobiDB-lite"/>
    </source>
</evidence>
<sequence length="136" mass="14916">MTQPRSAKDPQPIDDSEDYMDSVEELDLEPDPDRGRIGDTRPESAVERELPPHRVRQAGLTGAATPDHEAIADDLDPQILIAEDGARSPDEPGENRPTDTEMRIVGADEIGAGGELEEAEREDALNEARQRNPLPE</sequence>
<keyword evidence="2" id="KW-0418">Kinase</keyword>
<keyword evidence="3" id="KW-1185">Reference proteome</keyword>
<proteinExistence type="predicted"/>
<dbReference type="OrthoDB" id="7026815at2"/>
<keyword evidence="2" id="KW-0808">Transferase</keyword>
<dbReference type="RefSeq" id="WP_119892336.1">
    <property type="nucleotide sequence ID" value="NZ_CP032419.1"/>
</dbReference>
<reference evidence="3" key="1">
    <citation type="submission" date="2018-09" db="EMBL/GenBank/DDBJ databases">
        <authorList>
            <person name="Zhu H."/>
        </authorList>
    </citation>
    <scope>NUCLEOTIDE SEQUENCE [LARGE SCALE GENOMIC DNA]</scope>
    <source>
        <strain evidence="3">K2W31S-8</strain>
    </source>
</reference>
<dbReference type="EMBL" id="CP032419">
    <property type="protein sequence ID" value="AYC31712.1"/>
    <property type="molecule type" value="Genomic_DNA"/>
</dbReference>
<dbReference type="GO" id="GO:0016301">
    <property type="term" value="F:kinase activity"/>
    <property type="evidence" value="ECO:0007669"/>
    <property type="project" value="UniProtKB-KW"/>
</dbReference>
<dbReference type="AlphaFoldDB" id="A0A385Z2B8"/>
<feature type="region of interest" description="Disordered" evidence="1">
    <location>
        <begin position="110"/>
        <end position="136"/>
    </location>
</feature>
<feature type="compositionally biased region" description="Basic and acidic residues" evidence="1">
    <location>
        <begin position="31"/>
        <end position="52"/>
    </location>
</feature>
<feature type="compositionally biased region" description="Acidic residues" evidence="1">
    <location>
        <begin position="12"/>
        <end position="30"/>
    </location>
</feature>
<feature type="region of interest" description="Disordered" evidence="1">
    <location>
        <begin position="1"/>
        <end position="53"/>
    </location>
</feature>
<evidence type="ECO:0000313" key="3">
    <source>
        <dbReference type="Proteomes" id="UP000265560"/>
    </source>
</evidence>
<protein>
    <submittedName>
        <fullName evidence="2">Serine kinase/phosphatase</fullName>
    </submittedName>
</protein>
<dbReference type="Proteomes" id="UP000265560">
    <property type="component" value="Chromosome"/>
</dbReference>
<organism evidence="2 3">
    <name type="scientific">Pseudomonas cavernae</name>
    <dbReference type="NCBI Taxonomy" id="2320867"/>
    <lineage>
        <taxon>Bacteria</taxon>
        <taxon>Pseudomonadati</taxon>
        <taxon>Pseudomonadota</taxon>
        <taxon>Gammaproteobacteria</taxon>
        <taxon>Pseudomonadales</taxon>
        <taxon>Pseudomonadaceae</taxon>
        <taxon>Pseudomonas</taxon>
    </lineage>
</organism>
<dbReference type="KEGG" id="pcav:D3880_04610"/>
<evidence type="ECO:0000313" key="2">
    <source>
        <dbReference type="EMBL" id="AYC31712.1"/>
    </source>
</evidence>
<gene>
    <name evidence="2" type="ORF">D3880_04610</name>
</gene>
<name>A0A385Z2B8_9PSED</name>
<accession>A0A385Z2B8</accession>